<evidence type="ECO:0000256" key="7">
    <source>
        <dbReference type="SAM" id="SignalP"/>
    </source>
</evidence>
<keyword evidence="2 7" id="KW-0732">Signal</keyword>
<organism evidence="8 9">
    <name type="scientific">Cohnella herbarum</name>
    <dbReference type="NCBI Taxonomy" id="2728023"/>
    <lineage>
        <taxon>Bacteria</taxon>
        <taxon>Bacillati</taxon>
        <taxon>Bacillota</taxon>
        <taxon>Bacilli</taxon>
        <taxon>Bacillales</taxon>
        <taxon>Paenibacillaceae</taxon>
        <taxon>Cohnella</taxon>
    </lineage>
</organism>
<proteinExistence type="predicted"/>
<keyword evidence="3" id="KW-0472">Membrane</keyword>
<feature type="chain" id="PRO_5039013809" evidence="7">
    <location>
        <begin position="26"/>
        <end position="464"/>
    </location>
</feature>
<accession>A0A7Z2VH15</accession>
<evidence type="ECO:0000256" key="3">
    <source>
        <dbReference type="ARBA" id="ARBA00023136"/>
    </source>
</evidence>
<dbReference type="KEGG" id="cheb:HH215_05790"/>
<evidence type="ECO:0000256" key="2">
    <source>
        <dbReference type="ARBA" id="ARBA00022729"/>
    </source>
</evidence>
<keyword evidence="4" id="KW-0564">Palmitate</keyword>
<dbReference type="SUPFAM" id="SSF53850">
    <property type="entry name" value="Periplasmic binding protein-like II"/>
    <property type="match status" value="1"/>
</dbReference>
<feature type="compositionally biased region" description="Polar residues" evidence="6">
    <location>
        <begin position="39"/>
        <end position="51"/>
    </location>
</feature>
<keyword evidence="1" id="KW-1003">Cell membrane</keyword>
<evidence type="ECO:0000256" key="5">
    <source>
        <dbReference type="ARBA" id="ARBA00023288"/>
    </source>
</evidence>
<dbReference type="PANTHER" id="PTHR43649">
    <property type="entry name" value="ARABINOSE-BINDING PROTEIN-RELATED"/>
    <property type="match status" value="1"/>
</dbReference>
<evidence type="ECO:0000256" key="6">
    <source>
        <dbReference type="SAM" id="MobiDB-lite"/>
    </source>
</evidence>
<dbReference type="AlphaFoldDB" id="A0A7Z2VH15"/>
<evidence type="ECO:0000313" key="9">
    <source>
        <dbReference type="Proteomes" id="UP000502248"/>
    </source>
</evidence>
<reference evidence="8 9" key="1">
    <citation type="submission" date="2020-04" db="EMBL/GenBank/DDBJ databases">
        <title>Genome sequencing of novel species.</title>
        <authorList>
            <person name="Heo J."/>
            <person name="Kim S.-J."/>
            <person name="Kim J.-S."/>
            <person name="Hong S.-B."/>
            <person name="Kwon S.-W."/>
        </authorList>
    </citation>
    <scope>NUCLEOTIDE SEQUENCE [LARGE SCALE GENOMIC DNA]</scope>
    <source>
        <strain evidence="8 9">MFER-1</strain>
    </source>
</reference>
<dbReference type="Pfam" id="PF01547">
    <property type="entry name" value="SBP_bac_1"/>
    <property type="match status" value="1"/>
</dbReference>
<dbReference type="Proteomes" id="UP000502248">
    <property type="component" value="Chromosome"/>
</dbReference>
<feature type="signal peptide" evidence="7">
    <location>
        <begin position="1"/>
        <end position="25"/>
    </location>
</feature>
<dbReference type="RefSeq" id="WP_169279035.1">
    <property type="nucleotide sequence ID" value="NZ_CP051680.1"/>
</dbReference>
<evidence type="ECO:0000313" key="8">
    <source>
        <dbReference type="EMBL" id="QJD82739.1"/>
    </source>
</evidence>
<dbReference type="EMBL" id="CP051680">
    <property type="protein sequence ID" value="QJD82739.1"/>
    <property type="molecule type" value="Genomic_DNA"/>
</dbReference>
<evidence type="ECO:0000256" key="1">
    <source>
        <dbReference type="ARBA" id="ARBA00022475"/>
    </source>
</evidence>
<dbReference type="InterPro" id="IPR006059">
    <property type="entry name" value="SBP"/>
</dbReference>
<dbReference type="PROSITE" id="PS51257">
    <property type="entry name" value="PROKAR_LIPOPROTEIN"/>
    <property type="match status" value="1"/>
</dbReference>
<protein>
    <submittedName>
        <fullName evidence="8">Extracellular solute-binding protein</fullName>
    </submittedName>
</protein>
<gene>
    <name evidence="8" type="ORF">HH215_05790</name>
</gene>
<name>A0A7Z2VH15_9BACL</name>
<dbReference type="Gene3D" id="3.40.190.10">
    <property type="entry name" value="Periplasmic binding protein-like II"/>
    <property type="match status" value="1"/>
</dbReference>
<dbReference type="PANTHER" id="PTHR43649:SF33">
    <property type="entry name" value="POLYGALACTURONAN_RHAMNOGALACTURONAN-BINDING PROTEIN YTCQ"/>
    <property type="match status" value="1"/>
</dbReference>
<sequence length="464" mass="51435">MNSKNKKLNYAFRFLIAVMLISLLAGCGGGNKEEAGGTVPNSESEKLQQSADPAPKTLKVAYFKGGYGDAWFLELKKEFEKAHQDVTVELEGDAGIMDKLDPRFESGSNLPDVAFLIHSDKWQIWAGKGMLTDLSDVYNGDSLDGGKFKDTMNEEARKFAEGKDKIFALPWSDGLLGMVYNAGMFEENGWEVPKTWSDFAQLADKMKAKGIAPIVYPGKIPGGYMDFMVKPMILQAGGFDYLNELLKMESPEPLNHPAKKQALEQYEALFKNGWVLKGSEAVNHTEAQMLFLSGKAAMIPNGHWLENEMKTSIPSGFRMKMMPVPLVDNAKETNIAFSMVGGDITVIPTKAKEMDLAKEFIRFAATKQMNKKFTESTGALRPFKYDMDGVKVSEFTQSVVDIMQSSTPFTFNSASPMYMKFGGFSPPANSMATYRPEQKPQNSSSMMIILLPKKSGTNTPKSWD</sequence>
<keyword evidence="5" id="KW-0449">Lipoprotein</keyword>
<keyword evidence="9" id="KW-1185">Reference proteome</keyword>
<dbReference type="InterPro" id="IPR050490">
    <property type="entry name" value="Bact_solute-bd_prot1"/>
</dbReference>
<feature type="region of interest" description="Disordered" evidence="6">
    <location>
        <begin position="32"/>
        <end position="52"/>
    </location>
</feature>
<evidence type="ECO:0000256" key="4">
    <source>
        <dbReference type="ARBA" id="ARBA00023139"/>
    </source>
</evidence>